<keyword evidence="2" id="KW-1185">Reference proteome</keyword>
<evidence type="ECO:0000313" key="2">
    <source>
        <dbReference type="Proteomes" id="UP000198510"/>
    </source>
</evidence>
<dbReference type="STRING" id="1075417.SAMN05421823_104488"/>
<dbReference type="SUPFAM" id="SSF82185">
    <property type="entry name" value="Histone H3 K4-specific methyltransferase SET7/9 N-terminal domain"/>
    <property type="match status" value="1"/>
</dbReference>
<dbReference type="InterPro" id="IPR011652">
    <property type="entry name" value="MORN_2"/>
</dbReference>
<proteinExistence type="predicted"/>
<evidence type="ECO:0000313" key="1">
    <source>
        <dbReference type="EMBL" id="SDL14480.1"/>
    </source>
</evidence>
<dbReference type="AlphaFoldDB" id="A0A1G9HNH3"/>
<dbReference type="Proteomes" id="UP000198510">
    <property type="component" value="Unassembled WGS sequence"/>
</dbReference>
<gene>
    <name evidence="1" type="ORF">SAMN05421823_104488</name>
</gene>
<dbReference type="EMBL" id="FNFO01000004">
    <property type="protein sequence ID" value="SDL14480.1"/>
    <property type="molecule type" value="Genomic_DNA"/>
</dbReference>
<organism evidence="1 2">
    <name type="scientific">Catalinimonas alkaloidigena</name>
    <dbReference type="NCBI Taxonomy" id="1075417"/>
    <lineage>
        <taxon>Bacteria</taxon>
        <taxon>Pseudomonadati</taxon>
        <taxon>Bacteroidota</taxon>
        <taxon>Cytophagia</taxon>
        <taxon>Cytophagales</taxon>
        <taxon>Catalimonadaceae</taxon>
        <taxon>Catalinimonas</taxon>
    </lineage>
</organism>
<dbReference type="Pfam" id="PF07661">
    <property type="entry name" value="MORN_2"/>
    <property type="match status" value="5"/>
</dbReference>
<sequence>MTSCSRNPQRIQVNYESGETHYVCEMKDSLMHGKCIEYYRDGTVKGESYYQDDTIQGEVILYHPDGSIKTRILYKDGKKNGQLTHYYSNGQVSETVLMVDGKRERQLTSYYENGSIHRISNYDHENRDGEEVEYYPDGTLALKREWVTVQKRYSDSLINLVNYEVEYDSLGNIISEMHHAEVELPDTVQLNDSLTIRVNFLKPHYQEAYIVVGDYDEQYHSKGTLELDTIQMVNNQATFQLKAHHLGENLKRAIICDYTKSILKDGGTNTTLTDYYFSFSFFVKSDTVI</sequence>
<dbReference type="Gene3D" id="2.20.110.10">
    <property type="entry name" value="Histone H3 K4-specific methyltransferase SET7/9 N-terminal domain"/>
    <property type="match status" value="2"/>
</dbReference>
<name>A0A1G9HNH3_9BACT</name>
<reference evidence="1 2" key="1">
    <citation type="submission" date="2016-10" db="EMBL/GenBank/DDBJ databases">
        <authorList>
            <person name="de Groot N.N."/>
        </authorList>
    </citation>
    <scope>NUCLEOTIDE SEQUENCE [LARGE SCALE GENOMIC DNA]</scope>
    <source>
        <strain evidence="1 2">DSM 25186</strain>
    </source>
</reference>
<protein>
    <submittedName>
        <fullName evidence="1">MORN repeat variant</fullName>
    </submittedName>
</protein>
<accession>A0A1G9HNH3</accession>